<proteinExistence type="predicted"/>
<name>A0AC34RR75_9BILA</name>
<evidence type="ECO:0000313" key="1">
    <source>
        <dbReference type="Proteomes" id="UP000887576"/>
    </source>
</evidence>
<dbReference type="Proteomes" id="UP000887576">
    <property type="component" value="Unplaced"/>
</dbReference>
<dbReference type="WBParaSite" id="JU765_v2.g9164.t1">
    <property type="protein sequence ID" value="JU765_v2.g9164.t1"/>
    <property type="gene ID" value="JU765_v2.g9164"/>
</dbReference>
<reference evidence="2" key="1">
    <citation type="submission" date="2022-11" db="UniProtKB">
        <authorList>
            <consortium name="WormBaseParasite"/>
        </authorList>
    </citation>
    <scope>IDENTIFICATION</scope>
</reference>
<sequence length="339" mass="38944">MKFQRAIINNFKLKTLEMHKLMTAKTIHEICMLVENEIDKQQNLNLKPPVFDLETSSEILDFQDTAFDVQPLEFKKAKDPAKLRQEPLVKETSKITEFYSRVHFPSESMSSLLIFVYPLIGGMLSYLALIDEMQKQIAKNHQKIQTIIGIEPLDLTHSKNNNIKSIENLAENHLKVLEKYYNLKSFESVIFIGASFGASLAYEMAYQCHGKFKVKVVSIDGTLETTQLPSFEDHKKEILRIIHNFLDSKEISNETDEIQKEIQNSWKLLNFAANYKAPVFETKVLLLRTINSKSLESIWRNVCGAKNLTTLVIPGTHETMLSKSNAYQLSHIIFTNITK</sequence>
<protein>
    <submittedName>
        <fullName evidence="2">Polyketide synthase thioesterase domain-containing protein</fullName>
    </submittedName>
</protein>
<organism evidence="1 2">
    <name type="scientific">Panagrolaimus sp. JU765</name>
    <dbReference type="NCBI Taxonomy" id="591449"/>
    <lineage>
        <taxon>Eukaryota</taxon>
        <taxon>Metazoa</taxon>
        <taxon>Ecdysozoa</taxon>
        <taxon>Nematoda</taxon>
        <taxon>Chromadorea</taxon>
        <taxon>Rhabditida</taxon>
        <taxon>Tylenchina</taxon>
        <taxon>Panagrolaimomorpha</taxon>
        <taxon>Panagrolaimoidea</taxon>
        <taxon>Panagrolaimidae</taxon>
        <taxon>Panagrolaimus</taxon>
    </lineage>
</organism>
<evidence type="ECO:0000313" key="2">
    <source>
        <dbReference type="WBParaSite" id="JU765_v2.g9164.t1"/>
    </source>
</evidence>
<accession>A0AC34RR75</accession>